<dbReference type="InterPro" id="IPR018034">
    <property type="entry name" value="Kri1"/>
</dbReference>
<gene>
    <name evidence="5" type="ORF">g.32855</name>
</gene>
<proteinExistence type="inferred from homology"/>
<feature type="domain" description="Kri1-like C-terminal" evidence="4">
    <location>
        <begin position="451"/>
        <end position="538"/>
    </location>
</feature>
<dbReference type="EMBL" id="GECU01016684">
    <property type="protein sequence ID" value="JAS91022.1"/>
    <property type="molecule type" value="Transcribed_RNA"/>
</dbReference>
<dbReference type="PANTHER" id="PTHR14490">
    <property type="entry name" value="ZINC FINGER, ZZ TYPE"/>
    <property type="match status" value="1"/>
</dbReference>
<feature type="compositionally biased region" description="Acidic residues" evidence="3">
    <location>
        <begin position="353"/>
        <end position="369"/>
    </location>
</feature>
<protein>
    <recommendedName>
        <fullName evidence="2">Protein KRI1 homolog</fullName>
    </recommendedName>
</protein>
<dbReference type="AlphaFoldDB" id="A0A1B6IVV0"/>
<feature type="region of interest" description="Disordered" evidence="3">
    <location>
        <begin position="582"/>
        <end position="647"/>
    </location>
</feature>
<feature type="compositionally biased region" description="Basic and acidic residues" evidence="3">
    <location>
        <begin position="556"/>
        <end position="567"/>
    </location>
</feature>
<feature type="compositionally biased region" description="Basic and acidic residues" evidence="3">
    <location>
        <begin position="161"/>
        <end position="173"/>
    </location>
</feature>
<feature type="region of interest" description="Disordered" evidence="3">
    <location>
        <begin position="150"/>
        <end position="188"/>
    </location>
</feature>
<feature type="compositionally biased region" description="Basic and acidic residues" evidence="3">
    <location>
        <begin position="277"/>
        <end position="286"/>
    </location>
</feature>
<dbReference type="GO" id="GO:0005730">
    <property type="term" value="C:nucleolus"/>
    <property type="evidence" value="ECO:0007669"/>
    <property type="project" value="TreeGrafter"/>
</dbReference>
<feature type="compositionally biased region" description="Polar residues" evidence="3">
    <location>
        <begin position="587"/>
        <end position="598"/>
    </location>
</feature>
<feature type="region of interest" description="Disordered" evidence="3">
    <location>
        <begin position="546"/>
        <end position="567"/>
    </location>
</feature>
<feature type="region of interest" description="Disordered" evidence="3">
    <location>
        <begin position="1"/>
        <end position="27"/>
    </location>
</feature>
<evidence type="ECO:0000259" key="4">
    <source>
        <dbReference type="Pfam" id="PF12936"/>
    </source>
</evidence>
<sequence length="715" mass="84725">MKPQGKDELLELSSEESQSEDDEDGWMLTEEVEKNFYDTLSKIKNRDPKIYEKDVEFFKDIQKPEYVKKNSKAKPLTLQDYERKMIIEKGAEWSEEDSETDDKNIDHLEPTYVQEQEDLKKSFKAVINSSSEDDEESDWAGFLKKREKAAAEKATEEEDFKEWLKEQESRPETEIETEPLQDYWSNPELNKDDQFLRDYILNKKFLDKNEEDNIPAKDAVDFEAEDNCNHRFEEPDQEFIKRYPRTMENSLRRKNDSRKKKREEVKERKLKDKQKKRAEINRKKNMMRKEIEEKIEELKKLTGNDQVENIMNDEDFDIDDYDKAMQKLFNDEFYCQDDPDFKPSGASDFQDNWGDEGGNEDAGETEEYNNTDHHEEYQYNGSLEGYGETADDNESLNCEDPNFNMDCDYDPTLNKPKKDSRSRRRKDKHRRTFLSEAVSKEKPIFNPTTHKSFQEYVDQYYAIDCEDFIGDLPCRFKYRRTVPNSYGLTIEEILTADEKELERWCSIKRIGLRRPEFKEKGDLKVFQKKAADERLKRKILPSLYKKQEEEEEDAVHEEQNDNCKNNEAKTLSDECAIKENSKELENMNENKTNLTLEATNLMKKTTKGKKKKKKRKAKESTDTTKKDNSHVPSKKRKLESSDIVQKRKKIKVKEQNNGFVKSTSKFRNNKAPHKINQNYQKNENVTLTGMSDARLLAYGIKPKKFRNKLKYSKES</sequence>
<evidence type="ECO:0000313" key="5">
    <source>
        <dbReference type="EMBL" id="JAS91022.1"/>
    </source>
</evidence>
<feature type="region of interest" description="Disordered" evidence="3">
    <location>
        <begin position="409"/>
        <end position="430"/>
    </location>
</feature>
<reference evidence="5" key="1">
    <citation type="submission" date="2015-11" db="EMBL/GenBank/DDBJ databases">
        <title>De novo transcriptome assembly of four potential Pierce s Disease insect vectors from Arizona vineyards.</title>
        <authorList>
            <person name="Tassone E.E."/>
        </authorList>
    </citation>
    <scope>NUCLEOTIDE SEQUENCE</scope>
</reference>
<feature type="region of interest" description="Disordered" evidence="3">
    <location>
        <begin position="339"/>
        <end position="372"/>
    </location>
</feature>
<feature type="compositionally biased region" description="Basic residues" evidence="3">
    <location>
        <begin position="604"/>
        <end position="617"/>
    </location>
</feature>
<feature type="compositionally biased region" description="Acidic residues" evidence="3">
    <location>
        <begin position="13"/>
        <end position="25"/>
    </location>
</feature>
<feature type="region of interest" description="Disordered" evidence="3">
    <location>
        <begin position="654"/>
        <end position="673"/>
    </location>
</feature>
<dbReference type="GO" id="GO:0030686">
    <property type="term" value="C:90S preribosome"/>
    <property type="evidence" value="ECO:0007669"/>
    <property type="project" value="TreeGrafter"/>
</dbReference>
<feature type="compositionally biased region" description="Basic and acidic residues" evidence="3">
    <location>
        <begin position="618"/>
        <end position="629"/>
    </location>
</feature>
<dbReference type="GO" id="GO:0000447">
    <property type="term" value="P:endonucleolytic cleavage in ITS1 to separate SSU-rRNA from 5.8S rRNA and LSU-rRNA from tricistronic rRNA transcript (SSU-rRNA, 5.8S rRNA, LSU-rRNA)"/>
    <property type="evidence" value="ECO:0007669"/>
    <property type="project" value="TreeGrafter"/>
</dbReference>
<feature type="compositionally biased region" description="Basic residues" evidence="3">
    <location>
        <begin position="418"/>
        <end position="430"/>
    </location>
</feature>
<dbReference type="Pfam" id="PF05178">
    <property type="entry name" value="Kri1"/>
    <property type="match status" value="1"/>
</dbReference>
<feature type="region of interest" description="Disordered" evidence="3">
    <location>
        <begin position="217"/>
        <end position="286"/>
    </location>
</feature>
<feature type="compositionally biased region" description="Basic and acidic residues" evidence="3">
    <location>
        <begin position="227"/>
        <end position="241"/>
    </location>
</feature>
<dbReference type="Pfam" id="PF12936">
    <property type="entry name" value="Kri1_C"/>
    <property type="match status" value="1"/>
</dbReference>
<evidence type="ECO:0000256" key="3">
    <source>
        <dbReference type="SAM" id="MobiDB-lite"/>
    </source>
</evidence>
<comment type="similarity">
    <text evidence="1">Belongs to the KRI1 family.</text>
</comment>
<organism evidence="5">
    <name type="scientific">Homalodisca liturata</name>
    <dbReference type="NCBI Taxonomy" id="320908"/>
    <lineage>
        <taxon>Eukaryota</taxon>
        <taxon>Metazoa</taxon>
        <taxon>Ecdysozoa</taxon>
        <taxon>Arthropoda</taxon>
        <taxon>Hexapoda</taxon>
        <taxon>Insecta</taxon>
        <taxon>Pterygota</taxon>
        <taxon>Neoptera</taxon>
        <taxon>Paraneoptera</taxon>
        <taxon>Hemiptera</taxon>
        <taxon>Auchenorrhyncha</taxon>
        <taxon>Membracoidea</taxon>
        <taxon>Cicadellidae</taxon>
        <taxon>Cicadellinae</taxon>
        <taxon>Proconiini</taxon>
        <taxon>Homalodisca</taxon>
    </lineage>
</organism>
<accession>A0A1B6IVV0</accession>
<dbReference type="InterPro" id="IPR024626">
    <property type="entry name" value="Kri1-like_C"/>
</dbReference>
<feature type="compositionally biased region" description="Polar residues" evidence="3">
    <location>
        <begin position="655"/>
        <end position="666"/>
    </location>
</feature>
<dbReference type="PANTHER" id="PTHR14490:SF5">
    <property type="entry name" value="PROTEIN KRI1 HOMOLOG"/>
    <property type="match status" value="1"/>
</dbReference>
<name>A0A1B6IVV0_9HEMI</name>
<evidence type="ECO:0000256" key="2">
    <source>
        <dbReference type="ARBA" id="ARBA00017294"/>
    </source>
</evidence>
<evidence type="ECO:0000256" key="1">
    <source>
        <dbReference type="ARBA" id="ARBA00007473"/>
    </source>
</evidence>